<evidence type="ECO:0000313" key="2">
    <source>
        <dbReference type="Proteomes" id="UP001056778"/>
    </source>
</evidence>
<sequence>MKKEMITHITDTTSAANLNLELFITAKIDQAVKNITSTVADLKSLVTVQKSLPKPYSTSTDGAITHDKILKTQGKSKEDNKNISGPKNRHLQPKRSLNYSETLKKVSQENIEDNNSMHIHTDRENGSSHDNEFKLVVNRKNKRSVILGTSSNNLSIKAVERFAHMHVYELKDTKELQHLPSLRPIKDDQEQFNLLDVTPEFQKFVAKRLGEYLEKDLQKRLTFDIKYKPRKRCKKAGVKLFRNSSDFISLKKDIVDELKLKRVEIKRRTIESDDTGESAKIKSCAVDPNDILSRRETEFWTPRRKGEVFDYKRTQNGQLVSIEKNLAKFYTPIYFNCIIKSMFN</sequence>
<evidence type="ECO:0000313" key="1">
    <source>
        <dbReference type="EMBL" id="KAI4454324.1"/>
    </source>
</evidence>
<dbReference type="Proteomes" id="UP001056778">
    <property type="component" value="Chromosome 9"/>
</dbReference>
<accession>A0ACB9SJZ7</accession>
<comment type="caution">
    <text evidence="1">The sequence shown here is derived from an EMBL/GenBank/DDBJ whole genome shotgun (WGS) entry which is preliminary data.</text>
</comment>
<keyword evidence="2" id="KW-1185">Reference proteome</keyword>
<name>A0ACB9SJZ7_HOLOL</name>
<organism evidence="1 2">
    <name type="scientific">Holotrichia oblita</name>
    <name type="common">Chafer beetle</name>
    <dbReference type="NCBI Taxonomy" id="644536"/>
    <lineage>
        <taxon>Eukaryota</taxon>
        <taxon>Metazoa</taxon>
        <taxon>Ecdysozoa</taxon>
        <taxon>Arthropoda</taxon>
        <taxon>Hexapoda</taxon>
        <taxon>Insecta</taxon>
        <taxon>Pterygota</taxon>
        <taxon>Neoptera</taxon>
        <taxon>Endopterygota</taxon>
        <taxon>Coleoptera</taxon>
        <taxon>Polyphaga</taxon>
        <taxon>Scarabaeiformia</taxon>
        <taxon>Scarabaeidae</taxon>
        <taxon>Melolonthinae</taxon>
        <taxon>Holotrichia</taxon>
    </lineage>
</organism>
<protein>
    <submittedName>
        <fullName evidence="1">Uncharacterized protein</fullName>
    </submittedName>
</protein>
<proteinExistence type="predicted"/>
<dbReference type="EMBL" id="CM043023">
    <property type="protein sequence ID" value="KAI4454324.1"/>
    <property type="molecule type" value="Genomic_DNA"/>
</dbReference>
<reference evidence="1" key="1">
    <citation type="submission" date="2022-04" db="EMBL/GenBank/DDBJ databases">
        <title>Chromosome-scale genome assembly of Holotrichia oblita Faldermann.</title>
        <authorList>
            <person name="Rongchong L."/>
        </authorList>
    </citation>
    <scope>NUCLEOTIDE SEQUENCE</scope>
    <source>
        <strain evidence="1">81SQS9</strain>
    </source>
</reference>
<gene>
    <name evidence="1" type="ORF">MML48_9g00015200</name>
</gene>